<dbReference type="InterPro" id="IPR000630">
    <property type="entry name" value="Ribosomal_uS8"/>
</dbReference>
<evidence type="ECO:0000256" key="3">
    <source>
        <dbReference type="ARBA" id="ARBA00023274"/>
    </source>
</evidence>
<protein>
    <recommendedName>
        <fullName evidence="4">Small ribosomal subunit protein uS8</fullName>
    </recommendedName>
    <alternativeName>
        <fullName evidence="5">30S ribosomal protein S8</fullName>
    </alternativeName>
</protein>
<comment type="similarity">
    <text evidence="1">Belongs to the universal ribosomal protein uS8 family.</text>
</comment>
<name>A0A1F7Z371_9BACT</name>
<dbReference type="GO" id="GO:1990904">
    <property type="term" value="C:ribonucleoprotein complex"/>
    <property type="evidence" value="ECO:0007669"/>
    <property type="project" value="UniProtKB-KW"/>
</dbReference>
<dbReference type="Pfam" id="PF00410">
    <property type="entry name" value="Ribosomal_S8"/>
    <property type="match status" value="1"/>
</dbReference>
<dbReference type="FunFam" id="3.30.1490.10:FF:000001">
    <property type="entry name" value="30S ribosomal protein S8"/>
    <property type="match status" value="1"/>
</dbReference>
<dbReference type="AlphaFoldDB" id="A0A1F7Z371"/>
<gene>
    <name evidence="6" type="ORF">A2803_04225</name>
</gene>
<organism evidence="6 7">
    <name type="scientific">Candidatus Woesebacteria bacterium RIFCSPHIGHO2_01_FULL_44_21</name>
    <dbReference type="NCBI Taxonomy" id="1802503"/>
    <lineage>
        <taxon>Bacteria</taxon>
        <taxon>Candidatus Woeseibacteriota</taxon>
    </lineage>
</organism>
<evidence type="ECO:0000256" key="4">
    <source>
        <dbReference type="ARBA" id="ARBA00035258"/>
    </source>
</evidence>
<evidence type="ECO:0000313" key="6">
    <source>
        <dbReference type="EMBL" id="OGM33378.1"/>
    </source>
</evidence>
<comment type="caution">
    <text evidence="6">The sequence shown here is derived from an EMBL/GenBank/DDBJ whole genome shotgun (WGS) entry which is preliminary data.</text>
</comment>
<keyword evidence="3" id="KW-0687">Ribonucleoprotein</keyword>
<evidence type="ECO:0000256" key="5">
    <source>
        <dbReference type="ARBA" id="ARBA00035525"/>
    </source>
</evidence>
<dbReference type="InterPro" id="IPR035987">
    <property type="entry name" value="Ribosomal_uS8_sf"/>
</dbReference>
<dbReference type="EMBL" id="MGGP01000003">
    <property type="protein sequence ID" value="OGM33378.1"/>
    <property type="molecule type" value="Genomic_DNA"/>
</dbReference>
<dbReference type="SUPFAM" id="SSF56047">
    <property type="entry name" value="Ribosomal protein S8"/>
    <property type="match status" value="1"/>
</dbReference>
<dbReference type="Proteomes" id="UP000178870">
    <property type="component" value="Unassembled WGS sequence"/>
</dbReference>
<dbReference type="GO" id="GO:0003735">
    <property type="term" value="F:structural constituent of ribosome"/>
    <property type="evidence" value="ECO:0007669"/>
    <property type="project" value="InterPro"/>
</dbReference>
<sequence length="127" mass="14033">MTNYPVGDYLIRIKNAARAGRREVVVKNSRFVESVGKALVKAKILESVEASEGVLTSRLAYHKKAPTLLDLKLVSKPGLRIYMGLDELSTRKRRNASRLLLSTPEGILNSDEARKKGVGGEVIAEVW</sequence>
<accession>A0A1F7Z371</accession>
<dbReference type="GO" id="GO:0005840">
    <property type="term" value="C:ribosome"/>
    <property type="evidence" value="ECO:0007669"/>
    <property type="project" value="UniProtKB-KW"/>
</dbReference>
<dbReference type="Gene3D" id="3.30.1370.30">
    <property type="match status" value="1"/>
</dbReference>
<evidence type="ECO:0000256" key="1">
    <source>
        <dbReference type="ARBA" id="ARBA00006471"/>
    </source>
</evidence>
<evidence type="ECO:0000313" key="7">
    <source>
        <dbReference type="Proteomes" id="UP000178870"/>
    </source>
</evidence>
<reference evidence="6 7" key="1">
    <citation type="journal article" date="2016" name="Nat. Commun.">
        <title>Thousands of microbial genomes shed light on interconnected biogeochemical processes in an aquifer system.</title>
        <authorList>
            <person name="Anantharaman K."/>
            <person name="Brown C.T."/>
            <person name="Hug L.A."/>
            <person name="Sharon I."/>
            <person name="Castelle C.J."/>
            <person name="Probst A.J."/>
            <person name="Thomas B.C."/>
            <person name="Singh A."/>
            <person name="Wilkins M.J."/>
            <person name="Karaoz U."/>
            <person name="Brodie E.L."/>
            <person name="Williams K.H."/>
            <person name="Hubbard S.S."/>
            <person name="Banfield J.F."/>
        </authorList>
    </citation>
    <scope>NUCLEOTIDE SEQUENCE [LARGE SCALE GENOMIC DNA]</scope>
</reference>
<keyword evidence="2 6" id="KW-0689">Ribosomal protein</keyword>
<dbReference type="GO" id="GO:0006412">
    <property type="term" value="P:translation"/>
    <property type="evidence" value="ECO:0007669"/>
    <property type="project" value="InterPro"/>
</dbReference>
<dbReference type="GO" id="GO:0005737">
    <property type="term" value="C:cytoplasm"/>
    <property type="evidence" value="ECO:0007669"/>
    <property type="project" value="UniProtKB-ARBA"/>
</dbReference>
<evidence type="ECO:0000256" key="2">
    <source>
        <dbReference type="ARBA" id="ARBA00022980"/>
    </source>
</evidence>
<proteinExistence type="inferred from homology"/>
<dbReference type="Gene3D" id="3.30.1490.10">
    <property type="match status" value="1"/>
</dbReference>